<comment type="similarity">
    <text evidence="2">Belongs to the autoinducer-2 exporter (AI-2E) (TC 2.A.86) family.</text>
</comment>
<keyword evidence="7 8" id="KW-0472">Membrane</keyword>
<feature type="transmembrane region" description="Helical" evidence="8">
    <location>
        <begin position="58"/>
        <end position="78"/>
    </location>
</feature>
<evidence type="ECO:0000256" key="6">
    <source>
        <dbReference type="ARBA" id="ARBA00022989"/>
    </source>
</evidence>
<sequence length="333" mass="36814">MWSQYQTSILVSVSLLVLFSMFWFLRSVAMVIFLSLLLTVLLNSTVDKLTTKKVPRGLAAAGVLGVFITLLSYLFITISQTFIPNLMSFIADLPSMANDMKNLPIFASINNFNQELDTIFKNFASFSVTALKSSLDIVFDLFSKVLDLIIILFVTFYLLKDGKQIKLYLASLFPQKDKTRIITLFNQIILALIHYIRGQLLVCSITGICVFAYFSIMGIPYASVFAVLSAIGEFIPVVGPTIASAAGSLFAATLSISYGIETLFFYLILTQVNHNIVYPYLIGKSLNLHPVAIMLGILLGGQLLGALGMFLAVPCMVIIKLVIEDIFAHRVIE</sequence>
<feature type="transmembrane region" description="Helical" evidence="8">
    <location>
        <begin position="200"/>
        <end position="222"/>
    </location>
</feature>
<keyword evidence="5 8" id="KW-0812">Transmembrane</keyword>
<keyword evidence="6 8" id="KW-1133">Transmembrane helix</keyword>
<evidence type="ECO:0000256" key="7">
    <source>
        <dbReference type="ARBA" id="ARBA00023136"/>
    </source>
</evidence>
<dbReference type="InterPro" id="IPR002549">
    <property type="entry name" value="AI-2E-like"/>
</dbReference>
<evidence type="ECO:0000313" key="9">
    <source>
        <dbReference type="EMBL" id="WIW71177.1"/>
    </source>
</evidence>
<proteinExistence type="inferred from homology"/>
<dbReference type="AlphaFoldDB" id="A0A9Y2ERG8"/>
<feature type="transmembrane region" description="Helical" evidence="8">
    <location>
        <begin position="293"/>
        <end position="323"/>
    </location>
</feature>
<feature type="transmembrane region" description="Helical" evidence="8">
    <location>
        <begin position="234"/>
        <end position="256"/>
    </location>
</feature>
<dbReference type="PANTHER" id="PTHR21716">
    <property type="entry name" value="TRANSMEMBRANE PROTEIN"/>
    <property type="match status" value="1"/>
</dbReference>
<dbReference type="EMBL" id="CP120678">
    <property type="protein sequence ID" value="WIW71177.1"/>
    <property type="molecule type" value="Genomic_DNA"/>
</dbReference>
<keyword evidence="3" id="KW-0813">Transport</keyword>
<evidence type="ECO:0000256" key="4">
    <source>
        <dbReference type="ARBA" id="ARBA00022475"/>
    </source>
</evidence>
<evidence type="ECO:0000256" key="5">
    <source>
        <dbReference type="ARBA" id="ARBA00022692"/>
    </source>
</evidence>
<evidence type="ECO:0000256" key="2">
    <source>
        <dbReference type="ARBA" id="ARBA00009773"/>
    </source>
</evidence>
<gene>
    <name evidence="9" type="ORF">P3F81_02270</name>
</gene>
<dbReference type="RefSeq" id="WP_147666720.1">
    <property type="nucleotide sequence ID" value="NZ_CP120678.1"/>
</dbReference>
<dbReference type="KEGG" id="sgbi:P3F81_02270"/>
<evidence type="ECO:0000256" key="1">
    <source>
        <dbReference type="ARBA" id="ARBA00004651"/>
    </source>
</evidence>
<feature type="transmembrane region" description="Helical" evidence="8">
    <location>
        <begin position="263"/>
        <end position="281"/>
    </location>
</feature>
<accession>A0A9Y2ERG8</accession>
<keyword evidence="4" id="KW-1003">Cell membrane</keyword>
<evidence type="ECO:0000256" key="3">
    <source>
        <dbReference type="ARBA" id="ARBA00022448"/>
    </source>
</evidence>
<dbReference type="GO" id="GO:0005886">
    <property type="term" value="C:plasma membrane"/>
    <property type="evidence" value="ECO:0007669"/>
    <property type="project" value="UniProtKB-SubCell"/>
</dbReference>
<dbReference type="PANTHER" id="PTHR21716:SF53">
    <property type="entry name" value="PERMEASE PERM-RELATED"/>
    <property type="match status" value="1"/>
</dbReference>
<dbReference type="Proteomes" id="UP001243623">
    <property type="component" value="Chromosome"/>
</dbReference>
<reference evidence="9" key="1">
    <citation type="submission" date="2023-03" db="EMBL/GenBank/DDBJ databases">
        <title>Selenobaculum gbiensis gen. nov. sp. nov., a new bacterium isolated from the gut microbiota of IBD patient.</title>
        <authorList>
            <person name="Yeo S."/>
            <person name="Park H."/>
            <person name="Huh C.S."/>
        </authorList>
    </citation>
    <scope>NUCLEOTIDE SEQUENCE</scope>
    <source>
        <strain evidence="9">ICN-92133</strain>
    </source>
</reference>
<evidence type="ECO:0000313" key="10">
    <source>
        <dbReference type="Proteomes" id="UP001243623"/>
    </source>
</evidence>
<comment type="subcellular location">
    <subcellularLocation>
        <location evidence="1">Cell membrane</location>
        <topology evidence="1">Multi-pass membrane protein</topology>
    </subcellularLocation>
</comment>
<evidence type="ECO:0000256" key="8">
    <source>
        <dbReference type="SAM" id="Phobius"/>
    </source>
</evidence>
<keyword evidence="10" id="KW-1185">Reference proteome</keyword>
<feature type="transmembrane region" description="Helical" evidence="8">
    <location>
        <begin position="141"/>
        <end position="159"/>
    </location>
</feature>
<organism evidence="9 10">
    <name type="scientific">Selenobaculum gibii</name>
    <dbReference type="NCBI Taxonomy" id="3054208"/>
    <lineage>
        <taxon>Bacteria</taxon>
        <taxon>Bacillati</taxon>
        <taxon>Bacillota</taxon>
        <taxon>Negativicutes</taxon>
        <taxon>Selenomonadales</taxon>
        <taxon>Selenomonadaceae</taxon>
        <taxon>Selenobaculum</taxon>
    </lineage>
</organism>
<name>A0A9Y2ERG8_9FIRM</name>
<feature type="transmembrane region" description="Helical" evidence="8">
    <location>
        <begin position="30"/>
        <end position="46"/>
    </location>
</feature>
<dbReference type="GO" id="GO:0055085">
    <property type="term" value="P:transmembrane transport"/>
    <property type="evidence" value="ECO:0007669"/>
    <property type="project" value="TreeGrafter"/>
</dbReference>
<protein>
    <submittedName>
        <fullName evidence="9">AI-2E family transporter</fullName>
    </submittedName>
</protein>
<dbReference type="Pfam" id="PF01594">
    <property type="entry name" value="AI-2E_transport"/>
    <property type="match status" value="1"/>
</dbReference>